<evidence type="ECO:0000313" key="3">
    <source>
        <dbReference type="EMBL" id="NXW85045.1"/>
    </source>
</evidence>
<name>A0A7L4FDL0_9COLU</name>
<dbReference type="InterPro" id="IPR038915">
    <property type="entry name" value="PRR29-like"/>
</dbReference>
<dbReference type="AlphaFoldDB" id="A0A7L4FDL0"/>
<feature type="non-terminal residue" evidence="3">
    <location>
        <position position="1"/>
    </location>
</feature>
<keyword evidence="4" id="KW-1185">Reference proteome</keyword>
<dbReference type="PANTHER" id="PTHR28604">
    <property type="match status" value="1"/>
</dbReference>
<protein>
    <submittedName>
        <fullName evidence="3">PRR29 protein</fullName>
    </submittedName>
</protein>
<dbReference type="InterPro" id="IPR027904">
    <property type="entry name" value="DUF4587"/>
</dbReference>
<dbReference type="OrthoDB" id="8962708at2759"/>
<organism evidence="3 4">
    <name type="scientific">Pampusana beccarii</name>
    <name type="common">Western bronze ground-dove</name>
    <dbReference type="NCBI Taxonomy" id="2953425"/>
    <lineage>
        <taxon>Eukaryota</taxon>
        <taxon>Metazoa</taxon>
        <taxon>Chordata</taxon>
        <taxon>Craniata</taxon>
        <taxon>Vertebrata</taxon>
        <taxon>Euteleostomi</taxon>
        <taxon>Archelosauria</taxon>
        <taxon>Archosauria</taxon>
        <taxon>Dinosauria</taxon>
        <taxon>Saurischia</taxon>
        <taxon>Theropoda</taxon>
        <taxon>Coelurosauria</taxon>
        <taxon>Aves</taxon>
        <taxon>Neognathae</taxon>
        <taxon>Neoaves</taxon>
        <taxon>Columbimorphae</taxon>
        <taxon>Columbiformes</taxon>
        <taxon>Columbidae</taxon>
        <taxon>Pampusana</taxon>
    </lineage>
</organism>
<reference evidence="3 4" key="1">
    <citation type="submission" date="2020-02" db="EMBL/GenBank/DDBJ databases">
        <title>Bird 10,000 Genomes (B10K) Project - Family phase.</title>
        <authorList>
            <person name="Zhang G."/>
        </authorList>
    </citation>
    <scope>NUCLEOTIDE SEQUENCE [LARGE SCALE GENOMIC DNA]</scope>
    <source>
        <strain evidence="3">B10K-DU-006-06</strain>
    </source>
</reference>
<dbReference type="Pfam" id="PF15248">
    <property type="entry name" value="DUF4587"/>
    <property type="match status" value="1"/>
</dbReference>
<sequence length="197" mass="20571">MEVGTAGDPRGAWGDTPVGTYIVPNRLPPQRCPRGVEPVSPQPVMILQQLPGTAAALVPPAGPLHVRGDLIDLMMIQNSQMHQVVMNSLAVSALTSFGFGPSPAAAQAMAMPLQTTEEEEAVVFHHHYIPYPSSSPVLAWPVPMQDQGPVAVRYLGTGSLAEDGEVAVPPPPPPSATGTVGANVPPASGKDMFYPCP</sequence>
<dbReference type="Proteomes" id="UP000541332">
    <property type="component" value="Unassembled WGS sequence"/>
</dbReference>
<dbReference type="EMBL" id="VWYH01002997">
    <property type="protein sequence ID" value="NXW85045.1"/>
    <property type="molecule type" value="Genomic_DNA"/>
</dbReference>
<evidence type="ECO:0000313" key="4">
    <source>
        <dbReference type="Proteomes" id="UP000541332"/>
    </source>
</evidence>
<accession>A0A7L4FDL0</accession>
<feature type="non-terminal residue" evidence="3">
    <location>
        <position position="197"/>
    </location>
</feature>
<evidence type="ECO:0000259" key="2">
    <source>
        <dbReference type="Pfam" id="PF15248"/>
    </source>
</evidence>
<feature type="domain" description="DUF4587" evidence="2">
    <location>
        <begin position="65"/>
        <end position="128"/>
    </location>
</feature>
<gene>
    <name evidence="3" type="primary">Prr29</name>
    <name evidence="3" type="ORF">ALOBEC_R15992</name>
</gene>
<evidence type="ECO:0000256" key="1">
    <source>
        <dbReference type="SAM" id="MobiDB-lite"/>
    </source>
</evidence>
<comment type="caution">
    <text evidence="3">The sequence shown here is derived from an EMBL/GenBank/DDBJ whole genome shotgun (WGS) entry which is preliminary data.</text>
</comment>
<feature type="region of interest" description="Disordered" evidence="1">
    <location>
        <begin position="162"/>
        <end position="186"/>
    </location>
</feature>
<proteinExistence type="predicted"/>
<dbReference type="PANTHER" id="PTHR28604:SF1">
    <property type="entry name" value="PROLINE-RICH PROTEIN 29"/>
    <property type="match status" value="1"/>
</dbReference>